<feature type="domain" description="BIG2" evidence="2">
    <location>
        <begin position="1131"/>
        <end position="1205"/>
    </location>
</feature>
<dbReference type="RefSeq" id="WP_073590338.1">
    <property type="nucleotide sequence ID" value="NZ_FRFD01000011.1"/>
</dbReference>
<feature type="chain" id="PRO_5039273802" evidence="1">
    <location>
        <begin position="26"/>
        <end position="1282"/>
    </location>
</feature>
<feature type="domain" description="BIG2" evidence="2">
    <location>
        <begin position="539"/>
        <end position="610"/>
    </location>
</feature>
<feature type="domain" description="BIG2" evidence="2">
    <location>
        <begin position="156"/>
        <end position="245"/>
    </location>
</feature>
<dbReference type="Proteomes" id="UP000184612">
    <property type="component" value="Unassembled WGS sequence"/>
</dbReference>
<dbReference type="InterPro" id="IPR048734">
    <property type="entry name" value="HL_N-beta"/>
</dbReference>
<evidence type="ECO:0000313" key="4">
    <source>
        <dbReference type="Proteomes" id="UP000184612"/>
    </source>
</evidence>
<dbReference type="Pfam" id="PF02368">
    <property type="entry name" value="Big_2"/>
    <property type="match status" value="7"/>
</dbReference>
<accession>A0A1M7YIS9</accession>
<dbReference type="InterPro" id="IPR045197">
    <property type="entry name" value="NUP210-like"/>
</dbReference>
<feature type="domain" description="BIG2" evidence="2">
    <location>
        <begin position="961"/>
        <end position="1038"/>
    </location>
</feature>
<feature type="domain" description="BIG2" evidence="2">
    <location>
        <begin position="365"/>
        <end position="441"/>
    </location>
</feature>
<evidence type="ECO:0000256" key="1">
    <source>
        <dbReference type="SAM" id="SignalP"/>
    </source>
</evidence>
<dbReference type="SMART" id="SM00635">
    <property type="entry name" value="BID_2"/>
    <property type="match status" value="12"/>
</dbReference>
<proteinExistence type="predicted"/>
<dbReference type="PANTHER" id="PTHR23019">
    <property type="entry name" value="NUCLEAR PORE MEMBRANE GLYCOPROTEIN GP210-RELATED"/>
    <property type="match status" value="1"/>
</dbReference>
<organism evidence="3 4">
    <name type="scientific">Anaerocolumna xylanovorans DSM 12503</name>
    <dbReference type="NCBI Taxonomy" id="1121345"/>
    <lineage>
        <taxon>Bacteria</taxon>
        <taxon>Bacillati</taxon>
        <taxon>Bacillota</taxon>
        <taxon>Clostridia</taxon>
        <taxon>Lachnospirales</taxon>
        <taxon>Lachnospiraceae</taxon>
        <taxon>Anaerocolumna</taxon>
    </lineage>
</organism>
<feature type="domain" description="BIG2" evidence="2">
    <location>
        <begin position="1206"/>
        <end position="1277"/>
    </location>
</feature>
<reference evidence="3 4" key="1">
    <citation type="submission" date="2016-12" db="EMBL/GenBank/DDBJ databases">
        <authorList>
            <person name="Song W.-J."/>
            <person name="Kurnit D.M."/>
        </authorList>
    </citation>
    <scope>NUCLEOTIDE SEQUENCE [LARGE SCALE GENOMIC DNA]</scope>
    <source>
        <strain evidence="3 4">DSM 12503</strain>
    </source>
</reference>
<dbReference type="PANTHER" id="PTHR23019:SF0">
    <property type="entry name" value="NUCLEAR PORE MEMBRANE GLYCOPROTEIN 210"/>
    <property type="match status" value="1"/>
</dbReference>
<feature type="domain" description="BIG2" evidence="2">
    <location>
        <begin position="1045"/>
        <end position="1122"/>
    </location>
</feature>
<dbReference type="OrthoDB" id="2680260at2"/>
<evidence type="ECO:0000313" key="3">
    <source>
        <dbReference type="EMBL" id="SHO52522.1"/>
    </source>
</evidence>
<protein>
    <submittedName>
        <fullName evidence="3">Uncharacterized conserved protein YjdB, contains Ig-like domain</fullName>
    </submittedName>
</protein>
<feature type="domain" description="BIG2" evidence="2">
    <location>
        <begin position="795"/>
        <end position="871"/>
    </location>
</feature>
<feature type="domain" description="BIG2" evidence="2">
    <location>
        <begin position="443"/>
        <end position="530"/>
    </location>
</feature>
<feature type="domain" description="BIG2" evidence="2">
    <location>
        <begin position="877"/>
        <end position="955"/>
    </location>
</feature>
<keyword evidence="1" id="KW-0732">Signal</keyword>
<dbReference type="STRING" id="1121345.SAMN02745217_03696"/>
<gene>
    <name evidence="3" type="ORF">SAMN02745217_03696</name>
</gene>
<name>A0A1M7YIS9_9FIRM</name>
<dbReference type="InterPro" id="IPR003343">
    <property type="entry name" value="Big_2"/>
</dbReference>
<feature type="signal peptide" evidence="1">
    <location>
        <begin position="1"/>
        <end position="25"/>
    </location>
</feature>
<dbReference type="Gene3D" id="2.60.40.1080">
    <property type="match status" value="12"/>
</dbReference>
<evidence type="ECO:0000259" key="2">
    <source>
        <dbReference type="SMART" id="SM00635"/>
    </source>
</evidence>
<dbReference type="SUPFAM" id="SSF49373">
    <property type="entry name" value="Invasin/intimin cell-adhesion fragments"/>
    <property type="match status" value="9"/>
</dbReference>
<sequence>MKKIFTKRWMAVVCCLVMVVTSVFQPLGIEKAEAASPYHFVVAGAVKESGSEVTIKSLTTDINLSSDTGIVKNIVSQQWFVNNVEVKAGMDESQLGVVSIDPTSIVNANGLSAKLMTKGPGYARVRLHYEDSNNMIWDYYLNVKVDFAVDKSNKTDFPDVLVSGSSYDMNVMLFKNINESKYLRLKYADINPDTISLAGSSVSIESSNTDVVTVNPTTGEVVSRGAGVAQITVKTNNAPGDNISSNLTSTFKVVVTPKVSATLSSNPTDYSYTIDKSTTGSITFYTNAAQASKLIWKFYYKTDSGPQLIPNPAGIISYTASEVDGSITINNTTKAADYIIMGFADSMYIPDHLENPPDQVKVPYIKINLKVVPAIPAYLVMNVNDTYNIGNLLNSAIDTYTYVSSDSSIASISNGILTAKKSGDAVITISKADGTKYTMNLTVVDGISLNLTEANIYVSGTLQLTPKTTSDNTEVKWYSVKTPTADYDESTNNGSGIASVKKDGTVTGVSEGTAYIVASITTATGVVKKAICKITVGKTITSIKVEPAELPLNIAESYTLKATFDPAISRTVPVKWISTDEKIVKINSSNSELVNISAMDIPGTALVMAINTENYIIGYSKVTVKQKVSSLTLSATNLSLMKSAGTYQLRATVLPASATNQKVIWMSTNPAVATVSDTGLVTLLTSGSTSIIATSQDNPDATAVCNVTVGVSSTAIKLDDSKKVMYTGDTTKLSYTITPTNATNTDVVWSTSDSSIVSVDAKGNVKAVAAGTAVIILKTADGLYMSTCTITVKEKATGLAFDVTSLELYIGKTYTIKVTPIPATATDYTLTWSSLDATIASVDNNGTITAKAAGKTIITATTSTGSILYCTVTVKAEATGVILNYTEKTLVIGDYFDLKASVKPSAAADEVSIVWVSSKTSVATVSTSGRVKGIKGGTAVITCKTSDGKFTSFCTVTVIERVTSVTLNKTSLKLGLGKNYTLVAKVKTNAASNPKIKWTTSNSKIVTVDQKGNIAGKALGTVNVTAAATDGSGEKAIVQIRVVRNASSITLNRTAVTTIVGKNFTLKATVKPTNATYKTVFWKSSDESIAIVDSSGKVTALKAGNATIKASAKDNSGRYSICYVIVQPRVPANSVTVLNQNLTMVVGETSVLQKAMNPSTSTDSASWASDNRTVATVTTSGKLTARKPGIANVTVMTESGKTATTKVTVVGLNSTNLVLEQYSNYTLMVLGISSGVTWDVTDSEVAIVNNGVVSTRRIGTTTVIATVNGRRLTCKVTVKKIK</sequence>
<dbReference type="InterPro" id="IPR008964">
    <property type="entry name" value="Invasin/intimin_cell_adhesion"/>
</dbReference>
<dbReference type="Pfam" id="PF21461">
    <property type="entry name" value="HL_N-beta"/>
    <property type="match status" value="1"/>
</dbReference>
<feature type="domain" description="BIG2" evidence="2">
    <location>
        <begin position="627"/>
        <end position="705"/>
    </location>
</feature>
<feature type="domain" description="BIG2" evidence="2">
    <location>
        <begin position="712"/>
        <end position="789"/>
    </location>
</feature>
<dbReference type="EMBL" id="FRFD01000011">
    <property type="protein sequence ID" value="SHO52522.1"/>
    <property type="molecule type" value="Genomic_DNA"/>
</dbReference>
<keyword evidence="4" id="KW-1185">Reference proteome</keyword>